<dbReference type="Gene3D" id="3.40.50.1000">
    <property type="entry name" value="HAD superfamily/HAD-like"/>
    <property type="match status" value="1"/>
</dbReference>
<accession>A0ABP8N6R2</accession>
<sequence length="237" mass="26614">MNDTNIELAKSIFGGTFVTAADVIAERIPGINAWIFDWDGVFNNGSKGADGSSPFNEVDSMGINMLRFNHYIRKGRNPIAGIITGEKNPVAFTFARREHLHAVYYGIKNKKDALMHLCAAHDIQPSEVAYFFDDITDLEVASMCGLRVMIGRKGIPMLHRLAQERGMADYITANDGGSNAIREATELIKTLSGRYEETIMQRATWSEHYRDYLNSRNIPSPAFYSFIDSRITEHTPK</sequence>
<reference evidence="2" key="1">
    <citation type="journal article" date="2019" name="Int. J. Syst. Evol. Microbiol.">
        <title>The Global Catalogue of Microorganisms (GCM) 10K type strain sequencing project: providing services to taxonomists for standard genome sequencing and annotation.</title>
        <authorList>
            <consortium name="The Broad Institute Genomics Platform"/>
            <consortium name="The Broad Institute Genome Sequencing Center for Infectious Disease"/>
            <person name="Wu L."/>
            <person name="Ma J."/>
        </authorList>
    </citation>
    <scope>NUCLEOTIDE SEQUENCE [LARGE SCALE GENOMIC DNA]</scope>
    <source>
        <strain evidence="2">JCM 32105</strain>
    </source>
</reference>
<evidence type="ECO:0000313" key="2">
    <source>
        <dbReference type="Proteomes" id="UP001500067"/>
    </source>
</evidence>
<dbReference type="InterPro" id="IPR036412">
    <property type="entry name" value="HAD-like_sf"/>
</dbReference>
<evidence type="ECO:0000313" key="1">
    <source>
        <dbReference type="EMBL" id="GAA4460858.1"/>
    </source>
</evidence>
<comment type="caution">
    <text evidence="1">The sequence shown here is derived from an EMBL/GenBank/DDBJ whole genome shotgun (WGS) entry which is preliminary data.</text>
</comment>
<evidence type="ECO:0008006" key="3">
    <source>
        <dbReference type="Google" id="ProtNLM"/>
    </source>
</evidence>
<dbReference type="Proteomes" id="UP001500067">
    <property type="component" value="Unassembled WGS sequence"/>
</dbReference>
<gene>
    <name evidence="1" type="ORF">GCM10023093_04380</name>
</gene>
<dbReference type="InterPro" id="IPR023214">
    <property type="entry name" value="HAD_sf"/>
</dbReference>
<keyword evidence="2" id="KW-1185">Reference proteome</keyword>
<organism evidence="1 2">
    <name type="scientific">Nemorincola caseinilytica</name>
    <dbReference type="NCBI Taxonomy" id="2054315"/>
    <lineage>
        <taxon>Bacteria</taxon>
        <taxon>Pseudomonadati</taxon>
        <taxon>Bacteroidota</taxon>
        <taxon>Chitinophagia</taxon>
        <taxon>Chitinophagales</taxon>
        <taxon>Chitinophagaceae</taxon>
        <taxon>Nemorincola</taxon>
    </lineage>
</organism>
<dbReference type="EMBL" id="BAABFA010000004">
    <property type="protein sequence ID" value="GAA4460858.1"/>
    <property type="molecule type" value="Genomic_DNA"/>
</dbReference>
<name>A0ABP8N6R2_9BACT</name>
<dbReference type="SUPFAM" id="SSF56784">
    <property type="entry name" value="HAD-like"/>
    <property type="match status" value="1"/>
</dbReference>
<proteinExistence type="predicted"/>
<protein>
    <recommendedName>
        <fullName evidence="3">Phosphatase</fullName>
    </recommendedName>
</protein>
<dbReference type="RefSeq" id="WP_345077849.1">
    <property type="nucleotide sequence ID" value="NZ_BAABFA010000004.1"/>
</dbReference>